<dbReference type="PANTHER" id="PTHR30283">
    <property type="entry name" value="PEROXIDE STRESS RESPONSE PROTEIN YAAA"/>
    <property type="match status" value="1"/>
</dbReference>
<dbReference type="InterPro" id="IPR005583">
    <property type="entry name" value="YaaA"/>
</dbReference>
<feature type="region of interest" description="Disordered" evidence="1">
    <location>
        <begin position="1"/>
        <end position="25"/>
    </location>
</feature>
<dbReference type="PANTHER" id="PTHR30283:SF4">
    <property type="entry name" value="PEROXIDE STRESS RESISTANCE PROTEIN YAAA"/>
    <property type="match status" value="1"/>
</dbReference>
<organism evidence="2 3">
    <name type="scientific">Brevibacterium linens</name>
    <dbReference type="NCBI Taxonomy" id="1703"/>
    <lineage>
        <taxon>Bacteria</taxon>
        <taxon>Bacillati</taxon>
        <taxon>Actinomycetota</taxon>
        <taxon>Actinomycetes</taxon>
        <taxon>Micrococcales</taxon>
        <taxon>Brevibacteriaceae</taxon>
        <taxon>Brevibacterium</taxon>
    </lineage>
</organism>
<evidence type="ECO:0000313" key="2">
    <source>
        <dbReference type="EMBL" id="KHS52002.1"/>
    </source>
</evidence>
<gene>
    <name evidence="2" type="ORF">AE0388_2552</name>
</gene>
<dbReference type="Proteomes" id="UP000031488">
    <property type="component" value="Unassembled WGS sequence"/>
</dbReference>
<evidence type="ECO:0000313" key="3">
    <source>
        <dbReference type="Proteomes" id="UP000031488"/>
    </source>
</evidence>
<sequence>MVKILLPPSEGKTPSTTGPTLDLDSLSAPELTTKRKRVLSALKKVSKRRDALEKLGVGASLAADVERNTVLDEIPCAPALLTYSGVLFEAMGASELVAQSENDERLRERLQDVHIFSALFGLVHGLDVIPAYRLAMKTDLGTIGKLTSYWKPILAKSCSLDPAEVALDCRSSDYRSVWPGPTDQVVTMGAVSVSGGKRRVVSHWAKFYRGEFAGRLLSDDRALPESAEELVARAEEFYEVEFESPTKSKPANLMIVLRD</sequence>
<dbReference type="Pfam" id="PF03883">
    <property type="entry name" value="H2O2_YaaD"/>
    <property type="match status" value="1"/>
</dbReference>
<dbReference type="GO" id="GO:0033194">
    <property type="term" value="P:response to hydroperoxide"/>
    <property type="evidence" value="ECO:0007669"/>
    <property type="project" value="TreeGrafter"/>
</dbReference>
<reference evidence="2 3" key="1">
    <citation type="submission" date="2014-11" db="EMBL/GenBank/DDBJ databases">
        <title>Draft Genome Sequence of Brevibacterium linens AE038-8.</title>
        <authorList>
            <person name="Maizel D."/>
            <person name="Utturkar S.M."/>
            <person name="Brown S.D."/>
            <person name="Ferrero M."/>
            <person name="Rosen B.P."/>
        </authorList>
    </citation>
    <scope>NUCLEOTIDE SEQUENCE [LARGE SCALE GENOMIC DNA]</scope>
    <source>
        <strain evidence="2 3">AE038-8</strain>
    </source>
</reference>
<keyword evidence="3" id="KW-1185">Reference proteome</keyword>
<dbReference type="PATRIC" id="fig|1703.6.peg.2455"/>
<comment type="caution">
    <text evidence="2">The sequence shown here is derived from an EMBL/GenBank/DDBJ whole genome shotgun (WGS) entry which is preliminary data.</text>
</comment>
<name>A0A0B9AMK6_BRELN</name>
<dbReference type="GO" id="GO:0005829">
    <property type="term" value="C:cytosol"/>
    <property type="evidence" value="ECO:0007669"/>
    <property type="project" value="TreeGrafter"/>
</dbReference>
<proteinExistence type="predicted"/>
<dbReference type="EMBL" id="JTJZ01000020">
    <property type="protein sequence ID" value="KHS52002.1"/>
    <property type="molecule type" value="Genomic_DNA"/>
</dbReference>
<protein>
    <recommendedName>
        <fullName evidence="4">Peroxide stress protein YaaA</fullName>
    </recommendedName>
</protein>
<evidence type="ECO:0008006" key="4">
    <source>
        <dbReference type="Google" id="ProtNLM"/>
    </source>
</evidence>
<evidence type="ECO:0000256" key="1">
    <source>
        <dbReference type="SAM" id="MobiDB-lite"/>
    </source>
</evidence>
<accession>A0A0B9AMK6</accession>
<dbReference type="AlphaFoldDB" id="A0A0B9AMK6"/>